<feature type="compositionally biased region" description="Basic and acidic residues" evidence="1">
    <location>
        <begin position="162"/>
        <end position="172"/>
    </location>
</feature>
<proteinExistence type="predicted"/>
<protein>
    <submittedName>
        <fullName evidence="2">Uncharacterized protein</fullName>
    </submittedName>
</protein>
<dbReference type="AlphaFoldDB" id="A0A7R9FDK1"/>
<dbReference type="EMBL" id="OD592589">
    <property type="protein sequence ID" value="CAD7451409.1"/>
    <property type="molecule type" value="Genomic_DNA"/>
</dbReference>
<sequence>MSFDALENWINSEYQEDAPFAPAAITQKAASDSTELLALFRDDGIFQADHDWSMDYRDLDECRVETAEILRAPPLERGEATGAEEVGVLPGAAFFVPPPAGYVHTDASGNVIPELDAIDRLILKMEGENDGSILPPPQEHHQETMFDPWLRRQGQRPSRNQRQRDHLGQLVA</sequence>
<feature type="region of interest" description="Disordered" evidence="1">
    <location>
        <begin position="153"/>
        <end position="172"/>
    </location>
</feature>
<evidence type="ECO:0000256" key="1">
    <source>
        <dbReference type="SAM" id="MobiDB-lite"/>
    </source>
</evidence>
<reference evidence="2" key="1">
    <citation type="submission" date="2020-11" db="EMBL/GenBank/DDBJ databases">
        <authorList>
            <person name="Tran Van P."/>
        </authorList>
    </citation>
    <scope>NUCLEOTIDE SEQUENCE</scope>
</reference>
<organism evidence="2">
    <name type="scientific">Timema bartmani</name>
    <dbReference type="NCBI Taxonomy" id="61472"/>
    <lineage>
        <taxon>Eukaryota</taxon>
        <taxon>Metazoa</taxon>
        <taxon>Ecdysozoa</taxon>
        <taxon>Arthropoda</taxon>
        <taxon>Hexapoda</taxon>
        <taxon>Insecta</taxon>
        <taxon>Pterygota</taxon>
        <taxon>Neoptera</taxon>
        <taxon>Polyneoptera</taxon>
        <taxon>Phasmatodea</taxon>
        <taxon>Timematodea</taxon>
        <taxon>Timematoidea</taxon>
        <taxon>Timematidae</taxon>
        <taxon>Timema</taxon>
    </lineage>
</organism>
<evidence type="ECO:0000313" key="2">
    <source>
        <dbReference type="EMBL" id="CAD7451409.1"/>
    </source>
</evidence>
<accession>A0A7R9FDK1</accession>
<gene>
    <name evidence="2" type="ORF">TBIB3V08_LOCUS13678</name>
</gene>
<name>A0A7R9FDK1_9NEOP</name>